<protein>
    <recommendedName>
        <fullName evidence="6">Kringle domain-containing protein</fullName>
    </recommendedName>
</protein>
<dbReference type="VEuPathDB" id="CryptoDB:Vbra_20038"/>
<evidence type="ECO:0000256" key="2">
    <source>
        <dbReference type="SAM" id="Phobius"/>
    </source>
</evidence>
<dbReference type="EMBL" id="CDMY01000047">
    <property type="protein sequence ID" value="CEL92083.1"/>
    <property type="molecule type" value="Genomic_DNA"/>
</dbReference>
<feature type="compositionally biased region" description="Basic and acidic residues" evidence="1">
    <location>
        <begin position="724"/>
        <end position="736"/>
    </location>
</feature>
<feature type="compositionally biased region" description="Low complexity" evidence="1">
    <location>
        <begin position="1093"/>
        <end position="1105"/>
    </location>
</feature>
<feature type="region of interest" description="Disordered" evidence="1">
    <location>
        <begin position="935"/>
        <end position="963"/>
    </location>
</feature>
<feature type="transmembrane region" description="Helical" evidence="2">
    <location>
        <begin position="1168"/>
        <end position="1191"/>
    </location>
</feature>
<keyword evidence="2" id="KW-1133">Transmembrane helix</keyword>
<evidence type="ECO:0008006" key="6">
    <source>
        <dbReference type="Google" id="ProtNLM"/>
    </source>
</evidence>
<gene>
    <name evidence="4" type="ORF">Vbra_20038</name>
</gene>
<keyword evidence="5" id="KW-1185">Reference proteome</keyword>
<feature type="region of interest" description="Disordered" evidence="1">
    <location>
        <begin position="691"/>
        <end position="736"/>
    </location>
</feature>
<dbReference type="InParanoid" id="A0A0G4E8I4"/>
<feature type="chain" id="PRO_5005186836" description="Kringle domain-containing protein" evidence="3">
    <location>
        <begin position="21"/>
        <end position="1348"/>
    </location>
</feature>
<evidence type="ECO:0000256" key="1">
    <source>
        <dbReference type="SAM" id="MobiDB-lite"/>
    </source>
</evidence>
<keyword evidence="2" id="KW-0472">Membrane</keyword>
<organism evidence="4 5">
    <name type="scientific">Vitrella brassicaformis (strain CCMP3155)</name>
    <dbReference type="NCBI Taxonomy" id="1169540"/>
    <lineage>
        <taxon>Eukaryota</taxon>
        <taxon>Sar</taxon>
        <taxon>Alveolata</taxon>
        <taxon>Colpodellida</taxon>
        <taxon>Vitrellaceae</taxon>
        <taxon>Vitrella</taxon>
    </lineage>
</organism>
<feature type="region of interest" description="Disordered" evidence="1">
    <location>
        <begin position="1070"/>
        <end position="1146"/>
    </location>
</feature>
<dbReference type="Proteomes" id="UP000041254">
    <property type="component" value="Unassembled WGS sequence"/>
</dbReference>
<reference evidence="4 5" key="1">
    <citation type="submission" date="2014-11" db="EMBL/GenBank/DDBJ databases">
        <authorList>
            <person name="Zhu J."/>
            <person name="Qi W."/>
            <person name="Song R."/>
        </authorList>
    </citation>
    <scope>NUCLEOTIDE SEQUENCE [LARGE SCALE GENOMIC DNA]</scope>
</reference>
<evidence type="ECO:0000256" key="3">
    <source>
        <dbReference type="SAM" id="SignalP"/>
    </source>
</evidence>
<feature type="region of interest" description="Disordered" evidence="1">
    <location>
        <begin position="838"/>
        <end position="864"/>
    </location>
</feature>
<proteinExistence type="predicted"/>
<feature type="region of interest" description="Disordered" evidence="1">
    <location>
        <begin position="1203"/>
        <end position="1224"/>
    </location>
</feature>
<sequence>MTRRVVVVVLFLSLCAKSEPANESSTIESSLCVGSVCCRIRGPAPCASLLESVQELRLPSRTQVPEICGGSCVSEVVDALHGSKACPAKVVYGVHKVMEALCRKLGQVGEGRPHCMEDFIREGEHLRRVMASFPPTHNLSQPIILQLPLTTASNPPKRLSPDGTFMLSMCETLGDTCIAAGLEVEQWLNYHRRIRQDGEQTKGKGRVPLLVYPGEFYDTVRRFGCHGIDVGEGVGRERLWCWRSVLEAMQNMPHVVAKLIDTPQEFCKDPCQPMALQEVLRIRRSILPLASDAALQASGRHRPSESTLILSEAEADALIPLADSACGHKLAKDKSCSTMVAPLLFPQAMGGSSESTMMPSDAARELWTHQGVFAVGNGTTADGEVCGVISAAQQEMGCCTGAALAVRHRVSDAAHDMWKGTFAEEATTTELQRTYGGCVCQESYTWREKEYSGRRKADALGCIRDGSPFPWCIVQDRPSGCGRYSPIGLFWWDKCVIDTPDNAPLPHADPPNDADAPLLVLPPPPLPVVAAQEGGKGTNESEVSPIKTDNGCTCKERFTNKGRVYDGSCIANDESGSPPWCHTQGGCGQFSFGESTFWDFCKCDNGTCPVGPLPLPSVGEAGSIGTETDCKCLREFTYKGRPYRNACIIPDDPTLPPWCPVSQEKCGRFAEGVGAWWDFCKCGDIQDPTGPCSAGDTPSAPPEEEADATTPPPEGDDVFVIEPSDGHDQVNGPRDDFVDVSVPVEPSRVSAGWLKDISHKCGVDLSLGCTSDDSETVYISTTLSVVVALNLPPIPMDTAGASASGAGGGAANNDAVMRQGETLFLACPFDSNAIDLTTAADSNGNHTETETETTGGGEAAGESFSSSELASLPLISLSWMETSLKKTLGDILLVSPESIEVLLCEPDGSEGGSQQQQQNARQLQLREALLASGPFRGLQDRDSDQPTSSSSVTPPPPATDTDVRRDDLYEEFAFDDPIVDYVNANVFIQVPSLKNFTVSRLLKDALDTRFLQSSLTSELTSIVKEQHLAAFESSDQSMPEVASPVALLIPAYDTSSSTQTPPKLTAAIAAATTAARPTEQQDLPTSPTPPRRAAPTTSTPLPRAAMGGKKEVKDTVASSLVDKDTAALQQQQQQHGNGSHSRLPAVQIDRDRRAGEESRRMFVKTLPIWLPIAGGLVFLLFVVPLIVLCVLKSCKGARKHKTAGKTKVVDRPSAQPQPHHQDKAAPVPLSMMGVAMGMMDRRTTTSTTQVDAPPSCSAAPGGCGGGGEDMDELGGHVSCEGVGVLISSDHLNVASAPKISVLSGGGDCDHDRDREPCADISVNDEHINAAIDTVVDIEFGSRDTARFG</sequence>
<keyword evidence="2" id="KW-0812">Transmembrane</keyword>
<evidence type="ECO:0000313" key="5">
    <source>
        <dbReference type="Proteomes" id="UP000041254"/>
    </source>
</evidence>
<accession>A0A0G4E8I4</accession>
<keyword evidence="3" id="KW-0732">Signal</keyword>
<feature type="signal peptide" evidence="3">
    <location>
        <begin position="1"/>
        <end position="20"/>
    </location>
</feature>
<name>A0A0G4E8I4_VITBC</name>
<evidence type="ECO:0000313" key="4">
    <source>
        <dbReference type="EMBL" id="CEL92083.1"/>
    </source>
</evidence>